<gene>
    <name evidence="2" type="ORF">MHPYR_430064</name>
</gene>
<protein>
    <submittedName>
        <fullName evidence="2">Uncharacterized protein</fullName>
    </submittedName>
</protein>
<feature type="region of interest" description="Disordered" evidence="1">
    <location>
        <begin position="40"/>
        <end position="104"/>
    </location>
</feature>
<evidence type="ECO:0000256" key="1">
    <source>
        <dbReference type="SAM" id="MobiDB-lite"/>
    </source>
</evidence>
<name>A0A1Y5PFI0_9MYCO</name>
<reference evidence="2" key="1">
    <citation type="submission" date="2016-03" db="EMBL/GenBank/DDBJ databases">
        <authorList>
            <person name="Ploux O."/>
        </authorList>
    </citation>
    <scope>NUCLEOTIDE SEQUENCE</scope>
    <source>
        <strain evidence="2">UC10</strain>
    </source>
</reference>
<evidence type="ECO:0000313" key="2">
    <source>
        <dbReference type="EMBL" id="SBS77475.1"/>
    </source>
</evidence>
<dbReference type="AlphaFoldDB" id="A0A1Y5PFI0"/>
<feature type="compositionally biased region" description="Low complexity" evidence="1">
    <location>
        <begin position="46"/>
        <end position="56"/>
    </location>
</feature>
<sequence>MSAGPLFFRPSRWVGAGALGATDGCPPSAAASAAPHLLTVSKGSQRNRPGARAVNPRPAPVPAAEDICGPPSSLTLAGRKSAGTTTGLFGVDSPPSADCTAPQR</sequence>
<accession>A0A1Y5PFI0</accession>
<dbReference type="EMBL" id="FLQS01000038">
    <property type="protein sequence ID" value="SBS77475.1"/>
    <property type="molecule type" value="Genomic_DNA"/>
</dbReference>
<organism evidence="2">
    <name type="scientific">uncultured Mycobacterium sp</name>
    <dbReference type="NCBI Taxonomy" id="171292"/>
    <lineage>
        <taxon>Bacteria</taxon>
        <taxon>Bacillati</taxon>
        <taxon>Actinomycetota</taxon>
        <taxon>Actinomycetes</taxon>
        <taxon>Mycobacteriales</taxon>
        <taxon>Mycobacteriaceae</taxon>
        <taxon>Mycobacterium</taxon>
        <taxon>environmental samples</taxon>
    </lineage>
</organism>
<proteinExistence type="predicted"/>